<dbReference type="RefSeq" id="WP_253837666.1">
    <property type="nucleotide sequence ID" value="NZ_JAMTCS010000011.1"/>
</dbReference>
<name>A0A9X2JWG3_9MICO</name>
<evidence type="ECO:0000313" key="1">
    <source>
        <dbReference type="EMBL" id="MCP2266116.1"/>
    </source>
</evidence>
<dbReference type="AlphaFoldDB" id="A0A9X2JWG3"/>
<organism evidence="1 2">
    <name type="scientific">Promicromonospora thailandica</name>
    <dbReference type="NCBI Taxonomy" id="765201"/>
    <lineage>
        <taxon>Bacteria</taxon>
        <taxon>Bacillati</taxon>
        <taxon>Actinomycetota</taxon>
        <taxon>Actinomycetes</taxon>
        <taxon>Micrococcales</taxon>
        <taxon>Promicromonosporaceae</taxon>
        <taxon>Promicromonospora</taxon>
    </lineage>
</organism>
<gene>
    <name evidence="1" type="ORF">APR03_003481</name>
</gene>
<dbReference type="InterPro" id="IPR027417">
    <property type="entry name" value="P-loop_NTPase"/>
</dbReference>
<evidence type="ECO:0000313" key="2">
    <source>
        <dbReference type="Proteomes" id="UP001139493"/>
    </source>
</evidence>
<protein>
    <recommendedName>
        <fullName evidence="3">Sulfotransferase family protein</fullName>
    </recommendedName>
</protein>
<accession>A0A9X2JWG3</accession>
<proteinExistence type="predicted"/>
<keyword evidence="2" id="KW-1185">Reference proteome</keyword>
<evidence type="ECO:0008006" key="3">
    <source>
        <dbReference type="Google" id="ProtNLM"/>
    </source>
</evidence>
<comment type="caution">
    <text evidence="1">The sequence shown here is derived from an EMBL/GenBank/DDBJ whole genome shotgun (WGS) entry which is preliminary data.</text>
</comment>
<dbReference type="EMBL" id="JAMTCS010000011">
    <property type="protein sequence ID" value="MCP2266116.1"/>
    <property type="molecule type" value="Genomic_DNA"/>
</dbReference>
<sequence>MNDQSTAERRRGYGEGKGIGARFRGQFGPVTAYRTGIDELQTKLTDLLVSNARGSRPSVEAVEEVRGLAVRNRTHDWAGVSLGAVATLWKEFGDEASGAWLPVMLAEAGRFEDAAAIPRRRVRGGPPAFAEAVVTTALWALGREDEARERMTSLVEAFPDLEERFISAWGTDARADEFRALRRPVDPEVLPVFFHLPFSGGTSMIVSLKRTIPWARMIEINRRFGELQVERALQYSAADLAPFQMVHQHHPFGFTLPGRRLSYFTVLRDPVSQIRSGYFKRQASEHIIGTRDDSPTFDEHIAYTVENGLTNMLSRQLVTTHPEIRARYATRYRGPGAYRPIATEEDMYWLEATADLSERDLERLCRETLDEQFHLVGTMKHLAASHLAAVAGVGVPVAERVGHQGKSGQPTERVEEPASIVRLRTANAVDQRLYEEYTARFEAEHGSLIQAVEGVQAVEPA</sequence>
<dbReference type="Gene3D" id="3.40.50.300">
    <property type="entry name" value="P-loop containing nucleotide triphosphate hydrolases"/>
    <property type="match status" value="1"/>
</dbReference>
<reference evidence="1" key="1">
    <citation type="submission" date="2022-06" db="EMBL/GenBank/DDBJ databases">
        <title>Genomic Encyclopedia of Archaeal and Bacterial Type Strains, Phase II (KMG-II): from individual species to whole genera.</title>
        <authorList>
            <person name="Goeker M."/>
        </authorList>
    </citation>
    <scope>NUCLEOTIDE SEQUENCE</scope>
    <source>
        <strain evidence="1">DSM 26652</strain>
    </source>
</reference>
<dbReference type="Proteomes" id="UP001139493">
    <property type="component" value="Unassembled WGS sequence"/>
</dbReference>